<accession>A0ABD2D0F1</accession>
<organism evidence="1 2">
    <name type="scientific">Vespula maculifrons</name>
    <name type="common">Eastern yellow jacket</name>
    <name type="synonym">Wasp</name>
    <dbReference type="NCBI Taxonomy" id="7453"/>
    <lineage>
        <taxon>Eukaryota</taxon>
        <taxon>Metazoa</taxon>
        <taxon>Ecdysozoa</taxon>
        <taxon>Arthropoda</taxon>
        <taxon>Hexapoda</taxon>
        <taxon>Insecta</taxon>
        <taxon>Pterygota</taxon>
        <taxon>Neoptera</taxon>
        <taxon>Endopterygota</taxon>
        <taxon>Hymenoptera</taxon>
        <taxon>Apocrita</taxon>
        <taxon>Aculeata</taxon>
        <taxon>Vespoidea</taxon>
        <taxon>Vespidae</taxon>
        <taxon>Vespinae</taxon>
        <taxon>Vespula</taxon>
    </lineage>
</organism>
<comment type="caution">
    <text evidence="1">The sequence shown here is derived from an EMBL/GenBank/DDBJ whole genome shotgun (WGS) entry which is preliminary data.</text>
</comment>
<proteinExistence type="predicted"/>
<sequence>MKLGTRVRGNGKDLPFSKHLTLSGFSWRKYNGIIVLHSPIGSNFLEQFTRSYGRIISAVVYRSAKDKLNHTAK</sequence>
<dbReference type="Proteomes" id="UP001607303">
    <property type="component" value="Unassembled WGS sequence"/>
</dbReference>
<gene>
    <name evidence="1" type="ORF">V1477_001414</name>
</gene>
<evidence type="ECO:0000313" key="1">
    <source>
        <dbReference type="EMBL" id="KAL2750355.1"/>
    </source>
</evidence>
<reference evidence="1 2" key="1">
    <citation type="journal article" date="2024" name="Ann. Entomol. Soc. Am.">
        <title>Genomic analyses of the southern and eastern yellowjacket wasps (Hymenoptera: Vespidae) reveal evolutionary signatures of social life.</title>
        <authorList>
            <person name="Catto M.A."/>
            <person name="Caine P.B."/>
            <person name="Orr S.E."/>
            <person name="Hunt B.G."/>
            <person name="Goodisman M.A.D."/>
        </authorList>
    </citation>
    <scope>NUCLEOTIDE SEQUENCE [LARGE SCALE GENOMIC DNA]</scope>
    <source>
        <strain evidence="1">232</strain>
        <tissue evidence="1">Head and thorax</tissue>
    </source>
</reference>
<keyword evidence="2" id="KW-1185">Reference proteome</keyword>
<name>A0ABD2D0F1_VESMC</name>
<dbReference type="EMBL" id="JAYRBN010000014">
    <property type="protein sequence ID" value="KAL2750355.1"/>
    <property type="molecule type" value="Genomic_DNA"/>
</dbReference>
<protein>
    <submittedName>
        <fullName evidence="1">Uncharacterized protein</fullName>
    </submittedName>
</protein>
<dbReference type="AlphaFoldDB" id="A0ABD2D0F1"/>
<evidence type="ECO:0000313" key="2">
    <source>
        <dbReference type="Proteomes" id="UP001607303"/>
    </source>
</evidence>